<dbReference type="InterPro" id="IPR015943">
    <property type="entry name" value="WD40/YVTN_repeat-like_dom_sf"/>
</dbReference>
<keyword evidence="3" id="KW-1185">Reference proteome</keyword>
<dbReference type="SUPFAM" id="SSF101898">
    <property type="entry name" value="NHL repeat"/>
    <property type="match status" value="1"/>
</dbReference>
<feature type="signal peptide" evidence="1">
    <location>
        <begin position="1"/>
        <end position="19"/>
    </location>
</feature>
<evidence type="ECO:0000313" key="3">
    <source>
        <dbReference type="Proteomes" id="UP000824998"/>
    </source>
</evidence>
<keyword evidence="1" id="KW-0732">Signal</keyword>
<dbReference type="CDD" id="cd12811">
    <property type="entry name" value="MALA"/>
    <property type="match status" value="1"/>
</dbReference>
<reference evidence="2" key="1">
    <citation type="journal article" date="2021" name="IMA Fungus">
        <title>Genomic characterization of three marine fungi, including Emericellopsis atlantica sp. nov. with signatures of a generalist lifestyle and marine biomass degradation.</title>
        <authorList>
            <person name="Hagestad O.C."/>
            <person name="Hou L."/>
            <person name="Andersen J.H."/>
            <person name="Hansen E.H."/>
            <person name="Altermark B."/>
            <person name="Li C."/>
            <person name="Kuhnert E."/>
            <person name="Cox R.J."/>
            <person name="Crous P.W."/>
            <person name="Spatafora J.W."/>
            <person name="Lail K."/>
            <person name="Amirebrahimi M."/>
            <person name="Lipzen A."/>
            <person name="Pangilinan J."/>
            <person name="Andreopoulos W."/>
            <person name="Hayes R.D."/>
            <person name="Ng V."/>
            <person name="Grigoriev I.V."/>
            <person name="Jackson S.A."/>
            <person name="Sutton T.D.S."/>
            <person name="Dobson A.D.W."/>
            <person name="Rama T."/>
        </authorList>
    </citation>
    <scope>NUCLEOTIDE SEQUENCE</scope>
    <source>
        <strain evidence="2">TRa018bII</strain>
    </source>
</reference>
<evidence type="ECO:0000313" key="2">
    <source>
        <dbReference type="EMBL" id="KAG9234917.1"/>
    </source>
</evidence>
<comment type="caution">
    <text evidence="2">The sequence shown here is derived from an EMBL/GenBank/DDBJ whole genome shotgun (WGS) entry which is preliminary data.</text>
</comment>
<name>A0A9P7YKM6_9HELO</name>
<dbReference type="EMBL" id="MU251447">
    <property type="protein sequence ID" value="KAG9234917.1"/>
    <property type="molecule type" value="Genomic_DNA"/>
</dbReference>
<organism evidence="2 3">
    <name type="scientific">Amylocarpus encephaloides</name>
    <dbReference type="NCBI Taxonomy" id="45428"/>
    <lineage>
        <taxon>Eukaryota</taxon>
        <taxon>Fungi</taxon>
        <taxon>Dikarya</taxon>
        <taxon>Ascomycota</taxon>
        <taxon>Pezizomycotina</taxon>
        <taxon>Leotiomycetes</taxon>
        <taxon>Helotiales</taxon>
        <taxon>Helotiales incertae sedis</taxon>
        <taxon>Amylocarpus</taxon>
    </lineage>
</organism>
<dbReference type="Gene3D" id="2.130.10.10">
    <property type="entry name" value="YVTN repeat-like/Quinoprotein amine dehydrogenase"/>
    <property type="match status" value="1"/>
</dbReference>
<feature type="chain" id="PRO_5040212081" description="TRI14-like protein" evidence="1">
    <location>
        <begin position="20"/>
        <end position="348"/>
    </location>
</feature>
<evidence type="ECO:0000256" key="1">
    <source>
        <dbReference type="SAM" id="SignalP"/>
    </source>
</evidence>
<proteinExistence type="predicted"/>
<dbReference type="OrthoDB" id="4434395at2759"/>
<dbReference type="InterPro" id="IPR054550">
    <property type="entry name" value="Mala_s_1-like"/>
</dbReference>
<protein>
    <recommendedName>
        <fullName evidence="4">TRI14-like protein</fullName>
    </recommendedName>
</protein>
<evidence type="ECO:0008006" key="4">
    <source>
        <dbReference type="Google" id="ProtNLM"/>
    </source>
</evidence>
<dbReference type="AlphaFoldDB" id="A0A9P7YKM6"/>
<dbReference type="Proteomes" id="UP000824998">
    <property type="component" value="Unassembled WGS sequence"/>
</dbReference>
<gene>
    <name evidence="2" type="ORF">BJ875DRAFT_288796</name>
</gene>
<sequence>MYFCSSLVLAAVAVRSILAAPAEKGHTKCKPFSGNFTVDQYQLYPENVDFDPDSCLLYISSLFNATVAIYDPYSSKIVDILTFPGITNTSVTQIGGLGLDPSTGLLSIVANAGAAFPSHGADLSGSNFILQWDPATKITTYRLNLTETSRGRYGGFQDVEMDPAGNVYVVGTYPSSILRVDRRSHDVREWYVESPLTPTVEGTGGLAAKGWMLLSNHVDSSSLLRFDMRSAAGSPVVVPMTPNVAFGATDAIFLPPKYHGTVLLVAEGAAGIRVLRSQDGTWDAAEYLGIARWEVEGDFVTSSTEIGGSLYMVLENFGDPVVAGTVAGARASFPFVDITKEVEKLVGA</sequence>
<accession>A0A9P7YKM6</accession>